<reference evidence="2" key="1">
    <citation type="submission" date="2021-11" db="EMBL/GenBank/DDBJ databases">
        <title>BS-T2-15 a new species belonging to the Comamonadaceae family isolated from the soil of a French oak forest.</title>
        <authorList>
            <person name="Mieszkin S."/>
            <person name="Alain K."/>
        </authorList>
    </citation>
    <scope>NUCLEOTIDE SEQUENCE</scope>
    <source>
        <strain evidence="2">BS-T2-15</strain>
    </source>
</reference>
<dbReference type="EMBL" id="JAJLJH010000006">
    <property type="protein sequence ID" value="MCK9687895.1"/>
    <property type="molecule type" value="Genomic_DNA"/>
</dbReference>
<evidence type="ECO:0000256" key="1">
    <source>
        <dbReference type="SAM" id="SignalP"/>
    </source>
</evidence>
<organism evidence="2 3">
    <name type="scientific">Scleromatobacter humisilvae</name>
    <dbReference type="NCBI Taxonomy" id="2897159"/>
    <lineage>
        <taxon>Bacteria</taxon>
        <taxon>Pseudomonadati</taxon>
        <taxon>Pseudomonadota</taxon>
        <taxon>Betaproteobacteria</taxon>
        <taxon>Burkholderiales</taxon>
        <taxon>Sphaerotilaceae</taxon>
        <taxon>Scleromatobacter</taxon>
    </lineage>
</organism>
<dbReference type="Proteomes" id="UP001139353">
    <property type="component" value="Unassembled WGS sequence"/>
</dbReference>
<dbReference type="SUPFAM" id="SSF111364">
    <property type="entry name" value="Tsx-like channel"/>
    <property type="match status" value="1"/>
</dbReference>
<feature type="chain" id="PRO_5040833368" evidence="1">
    <location>
        <begin position="22"/>
        <end position="282"/>
    </location>
</feature>
<proteinExistence type="predicted"/>
<name>A0A9X1YMW8_9BURK</name>
<keyword evidence="2" id="KW-0946">Virion</keyword>
<dbReference type="Gene3D" id="2.40.230.20">
    <property type="entry name" value="Nucleoside-specific channel-forming protein, Tsx-like"/>
    <property type="match status" value="1"/>
</dbReference>
<evidence type="ECO:0000313" key="3">
    <source>
        <dbReference type="Proteomes" id="UP001139353"/>
    </source>
</evidence>
<feature type="signal peptide" evidence="1">
    <location>
        <begin position="1"/>
        <end position="21"/>
    </location>
</feature>
<protein>
    <submittedName>
        <fullName evidence="2">Outer envelope protein</fullName>
    </submittedName>
</protein>
<keyword evidence="1" id="KW-0732">Signal</keyword>
<keyword evidence="3" id="KW-1185">Reference proteome</keyword>
<evidence type="ECO:0000313" key="2">
    <source>
        <dbReference type="EMBL" id="MCK9687895.1"/>
    </source>
</evidence>
<dbReference type="GO" id="GO:0009279">
    <property type="term" value="C:cell outer membrane"/>
    <property type="evidence" value="ECO:0007669"/>
    <property type="project" value="InterPro"/>
</dbReference>
<comment type="caution">
    <text evidence="2">The sequence shown here is derived from an EMBL/GenBank/DDBJ whole genome shotgun (WGS) entry which is preliminary data.</text>
</comment>
<dbReference type="RefSeq" id="WP_275683939.1">
    <property type="nucleotide sequence ID" value="NZ_JAJLJH010000006.1"/>
</dbReference>
<sequence length="282" mass="31164">MTTLHRLCALATACACLPAAAQWSDTSIGVRYGAKFREPYEASDIKKTIVDLQHASGYAYGANFFNVDMLMSDRNDPASPGSNTGAQEAYVVYRNFLDAGKVLHKDFAAGPIRGWGLTGGFDWNTKNDAGYNSRKRMWVLGPTLSFDVPGFLDVGIHELWESNAPYSDYTQTGVARYHYKAHPMLATSWSIPIASLPLAFEGYANFIASKGKDEFGAQTAPETHFDAQLMWSAGALVGAKPQTWRFGVEYEYWKNKFGNSWHGPAGHGAFAETPMVRAEYHF</sequence>
<gene>
    <name evidence="2" type="ORF">LPC04_19500</name>
</gene>
<dbReference type="InterPro" id="IPR036777">
    <property type="entry name" value="Channel_Tsx-like_sf"/>
</dbReference>
<dbReference type="AlphaFoldDB" id="A0A9X1YMW8"/>
<keyword evidence="2" id="KW-0261">Viral envelope protein</keyword>
<accession>A0A9X1YMW8</accession>